<protein>
    <recommendedName>
        <fullName evidence="6">Ig-like domain-containing protein</fullName>
    </recommendedName>
</protein>
<accession>A0A9X9LES3</accession>
<dbReference type="PROSITE" id="PS50835">
    <property type="entry name" value="IG_LIKE"/>
    <property type="match status" value="1"/>
</dbReference>
<feature type="non-terminal residue" evidence="7">
    <location>
        <position position="1"/>
    </location>
</feature>
<dbReference type="EMBL" id="CYRY02001809">
    <property type="protein sequence ID" value="VCW66447.1"/>
    <property type="molecule type" value="Genomic_DNA"/>
</dbReference>
<keyword evidence="4" id="KW-0325">Glycoprotein</keyword>
<reference evidence="7 8" key="1">
    <citation type="submission" date="2018-10" db="EMBL/GenBank/DDBJ databases">
        <authorList>
            <person name="Ekblom R."/>
            <person name="Jareborg N."/>
        </authorList>
    </citation>
    <scope>NUCLEOTIDE SEQUENCE [LARGE SCALE GENOMIC DNA]</scope>
    <source>
        <tissue evidence="7">Muscle</tissue>
    </source>
</reference>
<keyword evidence="8" id="KW-1185">Reference proteome</keyword>
<dbReference type="Gene3D" id="2.60.40.10">
    <property type="entry name" value="Immunoglobulins"/>
    <property type="match status" value="2"/>
</dbReference>
<sequence length="128" mass="14452">TTLRIDNLTLEDSGLYRARESYTRGRQYDQDFYLTVYEPVPLPQIRAMVLSLTQDWCNITMKCNTTGTMENLTVSWENESLPRELEQRPAPGTSPNPWTLAVNLPLSQPSPSLTCVVSNEGDQKTATL</sequence>
<feature type="non-terminal residue" evidence="7">
    <location>
        <position position="128"/>
    </location>
</feature>
<evidence type="ECO:0000259" key="6">
    <source>
        <dbReference type="PROSITE" id="PS50835"/>
    </source>
</evidence>
<evidence type="ECO:0000256" key="5">
    <source>
        <dbReference type="SAM" id="MobiDB-lite"/>
    </source>
</evidence>
<evidence type="ECO:0000256" key="1">
    <source>
        <dbReference type="ARBA" id="ARBA00004370"/>
    </source>
</evidence>
<evidence type="ECO:0000256" key="2">
    <source>
        <dbReference type="ARBA" id="ARBA00022729"/>
    </source>
</evidence>
<evidence type="ECO:0000313" key="8">
    <source>
        <dbReference type="Proteomes" id="UP000269945"/>
    </source>
</evidence>
<dbReference type="InterPro" id="IPR007110">
    <property type="entry name" value="Ig-like_dom"/>
</dbReference>
<feature type="region of interest" description="Disordered" evidence="5">
    <location>
        <begin position="79"/>
        <end position="103"/>
    </location>
</feature>
<dbReference type="InterPro" id="IPR013783">
    <property type="entry name" value="Ig-like_fold"/>
</dbReference>
<dbReference type="AlphaFoldDB" id="A0A9X9LES3"/>
<feature type="domain" description="Ig-like" evidence="6">
    <location>
        <begin position="43"/>
        <end position="128"/>
    </location>
</feature>
<dbReference type="Proteomes" id="UP000269945">
    <property type="component" value="Unassembled WGS sequence"/>
</dbReference>
<name>A0A9X9LES3_GULGU</name>
<proteinExistence type="predicted"/>
<gene>
    <name evidence="7" type="ORF">BN2614_LOCUS4</name>
</gene>
<dbReference type="GO" id="GO:0016020">
    <property type="term" value="C:membrane"/>
    <property type="evidence" value="ECO:0007669"/>
    <property type="project" value="UniProtKB-SubCell"/>
</dbReference>
<organism evidence="7 8">
    <name type="scientific">Gulo gulo</name>
    <name type="common">Wolverine</name>
    <name type="synonym">Gluton</name>
    <dbReference type="NCBI Taxonomy" id="48420"/>
    <lineage>
        <taxon>Eukaryota</taxon>
        <taxon>Metazoa</taxon>
        <taxon>Chordata</taxon>
        <taxon>Craniata</taxon>
        <taxon>Vertebrata</taxon>
        <taxon>Euteleostomi</taxon>
        <taxon>Mammalia</taxon>
        <taxon>Eutheria</taxon>
        <taxon>Laurasiatheria</taxon>
        <taxon>Carnivora</taxon>
        <taxon>Caniformia</taxon>
        <taxon>Musteloidea</taxon>
        <taxon>Mustelidae</taxon>
        <taxon>Guloninae</taxon>
        <taxon>Gulo</taxon>
    </lineage>
</organism>
<dbReference type="InterPro" id="IPR015631">
    <property type="entry name" value="CD2/SLAM_rcpt"/>
</dbReference>
<keyword evidence="2" id="KW-0732">Signal</keyword>
<dbReference type="PANTHER" id="PTHR12080:SF110">
    <property type="entry name" value="IG-LIKE DOMAIN-CONTAINING PROTEIN"/>
    <property type="match status" value="1"/>
</dbReference>
<evidence type="ECO:0000313" key="7">
    <source>
        <dbReference type="EMBL" id="VCW66447.1"/>
    </source>
</evidence>
<dbReference type="PANTHER" id="PTHR12080">
    <property type="entry name" value="SIGNALING LYMPHOCYTIC ACTIVATION MOLECULE"/>
    <property type="match status" value="1"/>
</dbReference>
<evidence type="ECO:0000256" key="3">
    <source>
        <dbReference type="ARBA" id="ARBA00023136"/>
    </source>
</evidence>
<comment type="subcellular location">
    <subcellularLocation>
        <location evidence="1">Membrane</location>
    </subcellularLocation>
</comment>
<evidence type="ECO:0000256" key="4">
    <source>
        <dbReference type="ARBA" id="ARBA00023180"/>
    </source>
</evidence>
<keyword evidence="3" id="KW-0472">Membrane</keyword>
<comment type="caution">
    <text evidence="7">The sequence shown here is derived from an EMBL/GenBank/DDBJ whole genome shotgun (WGS) entry which is preliminary data.</text>
</comment>